<dbReference type="Proteomes" id="UP000809789">
    <property type="component" value="Unassembled WGS sequence"/>
</dbReference>
<keyword evidence="3" id="KW-1185">Reference proteome</keyword>
<feature type="chain" id="PRO_5035427162" evidence="1">
    <location>
        <begin position="24"/>
        <end position="162"/>
    </location>
</feature>
<reference evidence="2" key="1">
    <citation type="submission" date="2021-07" db="EMBL/GenBank/DDBJ databases">
        <title>Elsinoe batatas strain:CRI-CJ2 Genome sequencing and assembly.</title>
        <authorList>
            <person name="Huang L."/>
        </authorList>
    </citation>
    <scope>NUCLEOTIDE SEQUENCE</scope>
    <source>
        <strain evidence="2">CRI-CJ2</strain>
    </source>
</reference>
<keyword evidence="1" id="KW-0732">Signal</keyword>
<accession>A0A8K0LA00</accession>
<sequence length="162" mass="17212">MILGRLSRVILTVLCLWMSLAAASPVASRDTSDVRVVSDNAPLPAPYEDAVDVLDTTLTERDTDMAKRANPSGHISIPNRRTPLFNSVVVGAIKVITYYTVQGAIEIYVQNLATHAASYSIRHAPGGIIDGVVPGGIGRQDVYTNPGNFAPGDVLEVSAVPK</sequence>
<dbReference type="AlphaFoldDB" id="A0A8K0LA00"/>
<evidence type="ECO:0000313" key="3">
    <source>
        <dbReference type="Proteomes" id="UP000809789"/>
    </source>
</evidence>
<evidence type="ECO:0000256" key="1">
    <source>
        <dbReference type="SAM" id="SignalP"/>
    </source>
</evidence>
<proteinExistence type="predicted"/>
<comment type="caution">
    <text evidence="2">The sequence shown here is derived from an EMBL/GenBank/DDBJ whole genome shotgun (WGS) entry which is preliminary data.</text>
</comment>
<protein>
    <submittedName>
        <fullName evidence="2">Uncharacterized protein</fullName>
    </submittedName>
</protein>
<dbReference type="EMBL" id="JAESVG020000002">
    <property type="protein sequence ID" value="KAG8630828.1"/>
    <property type="molecule type" value="Genomic_DNA"/>
</dbReference>
<feature type="signal peptide" evidence="1">
    <location>
        <begin position="1"/>
        <end position="23"/>
    </location>
</feature>
<evidence type="ECO:0000313" key="2">
    <source>
        <dbReference type="EMBL" id="KAG8630828.1"/>
    </source>
</evidence>
<dbReference type="OrthoDB" id="3935204at2759"/>
<organism evidence="2 3">
    <name type="scientific">Elsinoe batatas</name>
    <dbReference type="NCBI Taxonomy" id="2601811"/>
    <lineage>
        <taxon>Eukaryota</taxon>
        <taxon>Fungi</taxon>
        <taxon>Dikarya</taxon>
        <taxon>Ascomycota</taxon>
        <taxon>Pezizomycotina</taxon>
        <taxon>Dothideomycetes</taxon>
        <taxon>Dothideomycetidae</taxon>
        <taxon>Myriangiales</taxon>
        <taxon>Elsinoaceae</taxon>
        <taxon>Elsinoe</taxon>
    </lineage>
</organism>
<gene>
    <name evidence="2" type="ORF">KVT40_002447</name>
</gene>
<name>A0A8K0LA00_9PEZI</name>